<gene>
    <name evidence="1" type="ORF">J2W69_004048</name>
</gene>
<dbReference type="EMBL" id="JAVDWR010000030">
    <property type="protein sequence ID" value="MDR7123065.1"/>
    <property type="molecule type" value="Genomic_DNA"/>
</dbReference>
<evidence type="ECO:0000313" key="2">
    <source>
        <dbReference type="Proteomes" id="UP001257909"/>
    </source>
</evidence>
<evidence type="ECO:0000313" key="1">
    <source>
        <dbReference type="EMBL" id="MDR7123065.1"/>
    </source>
</evidence>
<dbReference type="SUPFAM" id="SSF53335">
    <property type="entry name" value="S-adenosyl-L-methionine-dependent methyltransferases"/>
    <property type="match status" value="1"/>
</dbReference>
<dbReference type="InterPro" id="IPR029063">
    <property type="entry name" value="SAM-dependent_MTases_sf"/>
</dbReference>
<protein>
    <recommendedName>
        <fullName evidence="3">Methyltransferase domain-containing protein</fullName>
    </recommendedName>
</protein>
<dbReference type="Proteomes" id="UP001257909">
    <property type="component" value="Unassembled WGS sequence"/>
</dbReference>
<dbReference type="RefSeq" id="WP_310281882.1">
    <property type="nucleotide sequence ID" value="NZ_JAVDWR010000030.1"/>
</dbReference>
<reference evidence="1 2" key="1">
    <citation type="submission" date="2023-07" db="EMBL/GenBank/DDBJ databases">
        <title>Sorghum-associated microbial communities from plants grown in Nebraska, USA.</title>
        <authorList>
            <person name="Schachtman D."/>
        </authorList>
    </citation>
    <scope>NUCLEOTIDE SEQUENCE [LARGE SCALE GENOMIC DNA]</scope>
    <source>
        <strain evidence="1 2">4138</strain>
    </source>
</reference>
<name>A0ABU1W528_9GAMM</name>
<organism evidence="1 2">
    <name type="scientific">Rheinheimera soli</name>
    <dbReference type="NCBI Taxonomy" id="443616"/>
    <lineage>
        <taxon>Bacteria</taxon>
        <taxon>Pseudomonadati</taxon>
        <taxon>Pseudomonadota</taxon>
        <taxon>Gammaproteobacteria</taxon>
        <taxon>Chromatiales</taxon>
        <taxon>Chromatiaceae</taxon>
        <taxon>Rheinheimera</taxon>
    </lineage>
</organism>
<accession>A0ABU1W528</accession>
<dbReference type="Gene3D" id="3.40.50.150">
    <property type="entry name" value="Vaccinia Virus protein VP39"/>
    <property type="match status" value="1"/>
</dbReference>
<proteinExistence type="predicted"/>
<comment type="caution">
    <text evidence="1">The sequence shown here is derived from an EMBL/GenBank/DDBJ whole genome shotgun (WGS) entry which is preliminary data.</text>
</comment>
<evidence type="ECO:0008006" key="3">
    <source>
        <dbReference type="Google" id="ProtNLM"/>
    </source>
</evidence>
<sequence>MFWGKFSEEQSTDNKLKSHAEAIEMPKGEMYLASCLNILRNLYGYVFSVEKGVAVDISGGYLPLYTYPTIEYLTQFDYRDKRIFEFGAGASTFFWMERAGQVVSVENNQDWYSKLKMQVKSNVNLIFAQNQHFPAAISSQEGLFDVIVVDGFGYRYDSAVQALNKLAPGGVIVLDNADWHPNTAALLKSAGLLQVDMSGFKPCESHTSTTSIFFRRDFDFKTLEQRQPVYAKGAKWIHSAEWDKTML</sequence>
<keyword evidence="2" id="KW-1185">Reference proteome</keyword>